<evidence type="ECO:0000256" key="8">
    <source>
        <dbReference type="ARBA" id="ARBA00022801"/>
    </source>
</evidence>
<dbReference type="Pfam" id="PF00933">
    <property type="entry name" value="Glyco_hydro_3"/>
    <property type="match status" value="1"/>
</dbReference>
<sequence>MKLSALLTTAVALTVVNARAVETRDDNDKMEKMNNTKEMDGNNADIYPAPMANGGKSWGDAYKKASDIVGQMTVEEKTAIITSAPGRCVGTTQAVERLGIPRLCMMDGPTGPRPVKGISQSTSGQTAAATWDRDLIYQRSKDMGQEFFDLGVNVALAPVASGPIGRSPLGGRNWEGSYPDPYANGQFSRLSVQGLQDSHVAATTKHWIMYEQETFRHPYNTSQPDNIYPLLTQEPVSSNVDDYTTHMLYMPPFAEAIRAGSGHVMCSYNQINGTQACNDAHSQNHLLKTELGFQGSVISDWGGVHDTAASIRSGMDVSTPGVDDVGYSMGTFYKDLDKLVNNGTVAEDRLSDAAIRFLTPYYWLGQDSEHTPPEVTFDAASGLDLESEYKNVRKEGTAELIRKIGTDSTTLLKNTGGLPLNRPQRLVLLGSDIGSNVLGPDGCGDDRTKCPMGNFNGTISVGGGSGSTIPPYVVSPLEAIRERVEKDGTEISYAMKYDEDHINKISSRADATVVFVNNWAEESKDRHNIDLDEEQAMILDAAVKASSNVIIVMHTPGVVNMEKWADNDNVTAIVEAYYPGQETGDAVVPILYGERSPSGKLPFTWGKSLSDYPPNTISTDDSMTPQADFSEGVYIDYRWFDKKEIEPRWEFGFGLSYTTFEFSDISVEENYKKDENEVQATNEPFEGSDGTNSLYDTIKTVKATVTNTGDVEGCEVVQLYVTFPGDNMPVRELRGFEKVKDLKSNESKQVEMDLRLKDLSVWDVERQTWVMPSGEFKLSVGSSSRQLPLHTTCTN</sequence>
<dbReference type="InterPro" id="IPR036881">
    <property type="entry name" value="Glyco_hydro_3_C_sf"/>
</dbReference>
<comment type="function">
    <text evidence="13">Beta-glucosidases are one of a number of cellulolytic enzymes involved in the degradation of cellulosic biomass. Catalyzes the last step releasing glucose from the inhibitory cellobiose.</text>
</comment>
<comment type="subcellular location">
    <subcellularLocation>
        <location evidence="2">Secreted</location>
    </subcellularLocation>
</comment>
<dbReference type="Proteomes" id="UP000306954">
    <property type="component" value="Unassembled WGS sequence"/>
</dbReference>
<dbReference type="Pfam" id="PF01915">
    <property type="entry name" value="Glyco_hydro_3_C"/>
    <property type="match status" value="1"/>
</dbReference>
<organism evidence="20 22">
    <name type="scientific">Wallemia ichthyophaga</name>
    <dbReference type="NCBI Taxonomy" id="245174"/>
    <lineage>
        <taxon>Eukaryota</taxon>
        <taxon>Fungi</taxon>
        <taxon>Dikarya</taxon>
        <taxon>Basidiomycota</taxon>
        <taxon>Wallemiomycotina</taxon>
        <taxon>Wallemiomycetes</taxon>
        <taxon>Wallemiales</taxon>
        <taxon>Wallemiaceae</taxon>
        <taxon>Wallemia</taxon>
    </lineage>
</organism>
<dbReference type="Gene3D" id="2.60.40.10">
    <property type="entry name" value="Immunoglobulins"/>
    <property type="match status" value="1"/>
</dbReference>
<evidence type="ECO:0000256" key="4">
    <source>
        <dbReference type="ARBA" id="ARBA00005336"/>
    </source>
</evidence>
<evidence type="ECO:0000256" key="13">
    <source>
        <dbReference type="ARBA" id="ARBA00024983"/>
    </source>
</evidence>
<comment type="pathway">
    <text evidence="3">Glycan metabolism; cellulose degradation.</text>
</comment>
<dbReference type="OMA" id="DYHNITP"/>
<protein>
    <recommendedName>
        <fullName evidence="14">Probable beta-glucosidase G</fullName>
        <ecNumber evidence="5">3.2.1.21</ecNumber>
    </recommendedName>
    <alternativeName>
        <fullName evidence="15">Beta-D-glucoside glucohydrolase G</fullName>
    </alternativeName>
    <alternativeName>
        <fullName evidence="16">Cellobiase G</fullName>
    </alternativeName>
    <alternativeName>
        <fullName evidence="17">Gentiobiase G</fullName>
    </alternativeName>
</protein>
<dbReference type="Gene3D" id="3.40.50.1700">
    <property type="entry name" value="Glycoside hydrolase family 3 C-terminal domain"/>
    <property type="match status" value="1"/>
</dbReference>
<evidence type="ECO:0000256" key="18">
    <source>
        <dbReference type="SAM" id="SignalP"/>
    </source>
</evidence>
<dbReference type="AlphaFoldDB" id="A0A4V6TNI1"/>
<evidence type="ECO:0000256" key="1">
    <source>
        <dbReference type="ARBA" id="ARBA00000448"/>
    </source>
</evidence>
<dbReference type="GO" id="GO:0008422">
    <property type="term" value="F:beta-glucosidase activity"/>
    <property type="evidence" value="ECO:0007669"/>
    <property type="project" value="UniProtKB-EC"/>
</dbReference>
<evidence type="ECO:0000256" key="14">
    <source>
        <dbReference type="ARBA" id="ARBA00039579"/>
    </source>
</evidence>
<evidence type="ECO:0000313" key="21">
    <source>
        <dbReference type="EMBL" id="TIB37618.1"/>
    </source>
</evidence>
<evidence type="ECO:0000256" key="10">
    <source>
        <dbReference type="ARBA" id="ARBA00023277"/>
    </source>
</evidence>
<keyword evidence="9" id="KW-0325">Glycoprotein</keyword>
<dbReference type="SUPFAM" id="SSF52279">
    <property type="entry name" value="Beta-D-glucan exohydrolase, C-terminal domain"/>
    <property type="match status" value="1"/>
</dbReference>
<dbReference type="Pfam" id="PF14310">
    <property type="entry name" value="Fn3-like"/>
    <property type="match status" value="1"/>
</dbReference>
<evidence type="ECO:0000256" key="3">
    <source>
        <dbReference type="ARBA" id="ARBA00004987"/>
    </source>
</evidence>
<feature type="signal peptide" evidence="18">
    <location>
        <begin position="1"/>
        <end position="18"/>
    </location>
</feature>
<evidence type="ECO:0000313" key="20">
    <source>
        <dbReference type="EMBL" id="TIB08146.1"/>
    </source>
</evidence>
<dbReference type="InterPro" id="IPR036962">
    <property type="entry name" value="Glyco_hydro_3_N_sf"/>
</dbReference>
<feature type="chain" id="PRO_5044610218" description="Probable beta-glucosidase G" evidence="18">
    <location>
        <begin position="19"/>
        <end position="795"/>
    </location>
</feature>
<evidence type="ECO:0000256" key="17">
    <source>
        <dbReference type="ARBA" id="ARBA00041808"/>
    </source>
</evidence>
<keyword evidence="11" id="KW-0326">Glycosidase</keyword>
<dbReference type="InterPro" id="IPR017853">
    <property type="entry name" value="GH"/>
</dbReference>
<feature type="domain" description="Fibronectin type III-like" evidence="19">
    <location>
        <begin position="715"/>
        <end position="784"/>
    </location>
</feature>
<keyword evidence="12" id="KW-0624">Polysaccharide degradation</keyword>
<evidence type="ECO:0000313" key="23">
    <source>
        <dbReference type="Proteomes" id="UP000310689"/>
    </source>
</evidence>
<dbReference type="Gene3D" id="3.20.20.300">
    <property type="entry name" value="Glycoside hydrolase, family 3, N-terminal domain"/>
    <property type="match status" value="1"/>
</dbReference>
<dbReference type="InterPro" id="IPR026891">
    <property type="entry name" value="Fn3-like"/>
</dbReference>
<comment type="caution">
    <text evidence="20">The sequence shown here is derived from an EMBL/GenBank/DDBJ whole genome shotgun (WGS) entry which is preliminary data.</text>
</comment>
<dbReference type="FunFam" id="3.20.20.300:FF:000002">
    <property type="entry name" value="Probable beta-glucosidase"/>
    <property type="match status" value="1"/>
</dbReference>
<dbReference type="EMBL" id="SPOF01000065">
    <property type="protein sequence ID" value="TIB08146.1"/>
    <property type="molecule type" value="Genomic_DNA"/>
</dbReference>
<evidence type="ECO:0000256" key="5">
    <source>
        <dbReference type="ARBA" id="ARBA00012744"/>
    </source>
</evidence>
<dbReference type="InterPro" id="IPR013783">
    <property type="entry name" value="Ig-like_fold"/>
</dbReference>
<dbReference type="PANTHER" id="PTHR42715:SF12">
    <property type="entry name" value="BETA-GLUCOSIDASE G-RELATED"/>
    <property type="match status" value="1"/>
</dbReference>
<keyword evidence="6" id="KW-0964">Secreted</keyword>
<evidence type="ECO:0000256" key="9">
    <source>
        <dbReference type="ARBA" id="ARBA00023180"/>
    </source>
</evidence>
<dbReference type="GO" id="GO:0009251">
    <property type="term" value="P:glucan catabolic process"/>
    <property type="evidence" value="ECO:0007669"/>
    <property type="project" value="TreeGrafter"/>
</dbReference>
<dbReference type="SMART" id="SM01217">
    <property type="entry name" value="Fn3_like"/>
    <property type="match status" value="1"/>
</dbReference>
<keyword evidence="8" id="KW-0378">Hydrolase</keyword>
<dbReference type="EMBL" id="SPOI01000095">
    <property type="protein sequence ID" value="TIB37618.1"/>
    <property type="molecule type" value="Genomic_DNA"/>
</dbReference>
<dbReference type="InterPro" id="IPR001764">
    <property type="entry name" value="Glyco_hydro_3_N"/>
</dbReference>
<proteinExistence type="inferred from homology"/>
<evidence type="ECO:0000256" key="7">
    <source>
        <dbReference type="ARBA" id="ARBA00022729"/>
    </source>
</evidence>
<accession>A0A4V6TNI1</accession>
<dbReference type="PRINTS" id="PR00133">
    <property type="entry name" value="GLHYDRLASE3"/>
</dbReference>
<reference evidence="22 23" key="1">
    <citation type="submission" date="2019-03" db="EMBL/GenBank/DDBJ databases">
        <title>Sequencing 23 genomes of Wallemia ichthyophaga.</title>
        <authorList>
            <person name="Gostincar C."/>
        </authorList>
    </citation>
    <scope>NUCLEOTIDE SEQUENCE [LARGE SCALE GENOMIC DNA]</scope>
    <source>
        <strain evidence="21 23">EXF-6200</strain>
        <strain evidence="20 22">EXF-8621</strain>
    </source>
</reference>
<dbReference type="InterPro" id="IPR050288">
    <property type="entry name" value="Cellulose_deg_GH3"/>
</dbReference>
<evidence type="ECO:0000256" key="11">
    <source>
        <dbReference type="ARBA" id="ARBA00023295"/>
    </source>
</evidence>
<keyword evidence="7 18" id="KW-0732">Signal</keyword>
<dbReference type="InterPro" id="IPR002772">
    <property type="entry name" value="Glyco_hydro_3_C"/>
</dbReference>
<dbReference type="Proteomes" id="UP000310689">
    <property type="component" value="Unassembled WGS sequence"/>
</dbReference>
<evidence type="ECO:0000256" key="16">
    <source>
        <dbReference type="ARBA" id="ARBA00041601"/>
    </source>
</evidence>
<evidence type="ECO:0000313" key="22">
    <source>
        <dbReference type="Proteomes" id="UP000306954"/>
    </source>
</evidence>
<keyword evidence="10" id="KW-0119">Carbohydrate metabolism</keyword>
<name>A0A4V6TNI1_WALIC</name>
<dbReference type="PANTHER" id="PTHR42715">
    <property type="entry name" value="BETA-GLUCOSIDASE"/>
    <property type="match status" value="1"/>
</dbReference>
<dbReference type="SUPFAM" id="SSF51445">
    <property type="entry name" value="(Trans)glycosidases"/>
    <property type="match status" value="1"/>
</dbReference>
<evidence type="ECO:0000256" key="2">
    <source>
        <dbReference type="ARBA" id="ARBA00004613"/>
    </source>
</evidence>
<dbReference type="EC" id="3.2.1.21" evidence="5"/>
<evidence type="ECO:0000256" key="12">
    <source>
        <dbReference type="ARBA" id="ARBA00023326"/>
    </source>
</evidence>
<evidence type="ECO:0000256" key="6">
    <source>
        <dbReference type="ARBA" id="ARBA00022525"/>
    </source>
</evidence>
<gene>
    <name evidence="21" type="ORF">E3P86_02109</name>
    <name evidence="20" type="ORF">E3P90_03791</name>
</gene>
<comment type="catalytic activity">
    <reaction evidence="1">
        <text>Hydrolysis of terminal, non-reducing beta-D-glucosyl residues with release of beta-D-glucose.</text>
        <dbReference type="EC" id="3.2.1.21"/>
    </reaction>
</comment>
<evidence type="ECO:0000259" key="19">
    <source>
        <dbReference type="SMART" id="SM01217"/>
    </source>
</evidence>
<evidence type="ECO:0000256" key="15">
    <source>
        <dbReference type="ARBA" id="ARBA00041276"/>
    </source>
</evidence>
<comment type="similarity">
    <text evidence="4">Belongs to the glycosyl hydrolase 3 family.</text>
</comment>
<dbReference type="GO" id="GO:0005576">
    <property type="term" value="C:extracellular region"/>
    <property type="evidence" value="ECO:0007669"/>
    <property type="project" value="UniProtKB-SubCell"/>
</dbReference>